<evidence type="ECO:0000259" key="5">
    <source>
        <dbReference type="PROSITE" id="PS50057"/>
    </source>
</evidence>
<dbReference type="GO" id="GO:0005856">
    <property type="term" value="C:cytoskeleton"/>
    <property type="evidence" value="ECO:0007669"/>
    <property type="project" value="UniProtKB-SubCell"/>
</dbReference>
<dbReference type="InterPro" id="IPR036476">
    <property type="entry name" value="Talin_cent_sf"/>
</dbReference>
<dbReference type="GO" id="GO:0051015">
    <property type="term" value="F:actin filament binding"/>
    <property type="evidence" value="ECO:0007669"/>
    <property type="project" value="InterPro"/>
</dbReference>
<proteinExistence type="predicted"/>
<dbReference type="SUPFAM" id="SSF50729">
    <property type="entry name" value="PH domain-like"/>
    <property type="match status" value="1"/>
</dbReference>
<dbReference type="OMA" id="NMVKHSK"/>
<dbReference type="Gene3D" id="1.20.80.10">
    <property type="match status" value="1"/>
</dbReference>
<dbReference type="Gene3D" id="1.20.120.230">
    <property type="entry name" value="Alpha-catenin/vinculin-like"/>
    <property type="match status" value="4"/>
</dbReference>
<dbReference type="InterPro" id="IPR035963">
    <property type="entry name" value="FERM_2"/>
</dbReference>
<dbReference type="Pfam" id="PF21865">
    <property type="entry name" value="TLN1-like_RS"/>
    <property type="match status" value="1"/>
</dbReference>
<dbReference type="WBParaSite" id="NBR_0000920601-mRNA-1">
    <property type="protein sequence ID" value="NBR_0000920601-mRNA-1"/>
    <property type="gene ID" value="NBR_0000920601"/>
</dbReference>
<reference evidence="6 7" key="2">
    <citation type="submission" date="2018-11" db="EMBL/GenBank/DDBJ databases">
        <authorList>
            <consortium name="Pathogen Informatics"/>
        </authorList>
    </citation>
    <scope>NUCLEOTIDE SEQUENCE [LARGE SCALE GENOMIC DNA]</scope>
</reference>
<dbReference type="GO" id="GO:0005178">
    <property type="term" value="F:integrin binding"/>
    <property type="evidence" value="ECO:0007669"/>
    <property type="project" value="TreeGrafter"/>
</dbReference>
<comment type="subcellular location">
    <subcellularLocation>
        <location evidence="1">Cytoplasm</location>
        <location evidence="1">Cytoskeleton</location>
    </subcellularLocation>
</comment>
<dbReference type="GO" id="GO:0001726">
    <property type="term" value="C:ruffle"/>
    <property type="evidence" value="ECO:0007669"/>
    <property type="project" value="InterPro"/>
</dbReference>
<dbReference type="InterPro" id="IPR015224">
    <property type="entry name" value="Talin_cent"/>
</dbReference>
<dbReference type="Pfam" id="PF21692">
    <property type="entry name" value="Talin_R4"/>
    <property type="match status" value="1"/>
</dbReference>
<keyword evidence="3" id="KW-0206">Cytoskeleton</keyword>
<feature type="domain" description="FERM" evidence="5">
    <location>
        <begin position="86"/>
        <end position="417"/>
    </location>
</feature>
<dbReference type="PANTHER" id="PTHR19981">
    <property type="entry name" value="TALIN"/>
    <property type="match status" value="1"/>
</dbReference>
<evidence type="ECO:0000256" key="1">
    <source>
        <dbReference type="ARBA" id="ARBA00004245"/>
    </source>
</evidence>
<dbReference type="CDD" id="cd17090">
    <property type="entry name" value="FERM_F1_TLN"/>
    <property type="match status" value="1"/>
</dbReference>
<sequence>MGVITLNVVSSEKGTKKTMQFDPSTLVFDVCKVIREKLHMNVDPKEYGLMRIVDDPTKCAWLANGHSLEHYLIRHQDTVEYRRKIRLLKVRMLDGSVKTIPIDESHPVGQLMVGVCTKIGISNYEEYSLVREMEADSKGSVMNLREERSRTLDGDRKGGMMGTLGRKKEQKLEQLRQKLHTDEELAWVDHSKTLREQGISEDETLLLRRKYFFSDTNVDSRDPVQLNLLYVQCRDGVLRSLHPVTKEIACELGALQCQIEYGDFPENKPKFYIEGRDFLPKEYAKSKENEKKIVQNYKQLSGTSDLDAKSKYVHLCRGLKTYGVTFFLVKEKLCGKNKLVPRLLGVNKECVMRVDEKTKDVLKEWPLEQVRRWNTSPRTFTLDFGDYQDGYYSVQTLDGEKIGQLIAGYIDIIIGAGQYAQDGHVALRGVLRTPQQQPQPYGYGINGAQYGAVSGEIQSQSLARAQRLRILDTYEHPQRALVGTIEATIKSATSLNKSWLLTLEALCGYWGEDSCTARWVDEQVTINKENVNERLAAMGAATAQVVQWTAVQEEYDDRVGTAIATIGSNLPDVGRNVRDLAQFMPDRRRGDLVEATRKLCGAFGDFLHAVNPEHEEKRTTVLAAAGRVGDFSQQVINTMDEPTQEQSYFHDHLVQKAKNVATSTAQLVLRAKTISADCEEPVLQEKVIHSATQCAFATSQLVACARVSHAVTELLHDAEYACERSHTDGRQSLGDIHEAARQVTHALDGLLEHVKTSPKITKTTEEEQYNEVLRTTHKLIAHQGPSEDLTREAKKVIRHSQILMEQFEHEAHEHPEQKDRLLAAARRVASATSDMIDATRECESRPTEAESEMALRNAAERLVTVTNETTSEQQAKHIMEKLEQAARQTAYEATQTIAAANAAKELIKTKTTVENLVYECTETAEHIPKLITSIRESQQAQTASEKFRAQSRLIRDSHQILTPATRLVEVARTSVAHVSEPHIASNLQQTSNGLSTNLAELRTALNAAQQLNFGQQLFHSEELIKELDQELIEVQKAAIMKQLSPPRGVTGQSATSHLMSSARQVGSSIAQLVSAATTKDEQHIGASAVEAAQSLRAFTTGVTEVVSTRTDINLDSFIVSSRSVVHDSGRVFDHVREQAAPGVLADAAKQVSTSLRQVIACLPDNQAIEKAITQIRTIGVSSTVREPDVRVAASRLVDATSQLMLSVRHPSNQEAVNVFVSSYTDFHTAVIASVKNLPDMETRREAVDRLEVAREEAVTTLSFASAASSDITQTNTLSQSSRKLIETVNEIVEQVSVEQPWQRECDAALRQIQGIRHLTEHANVPVNSNTYFGCLDSMTEQSRHLGESMTGIARNAKAMDTRALCTNVRQSADAVCSLAESASQAAYLIGVAHPKSVRGETAIIDANRVRRSGMLVRQVCERIEQQNYTQEQIIDDATVVAKHTSNLANMCREASEKSQNVNVKKEFINCAGKVAAGTAQLITAVKQLDSRPSPESRESCTSAAQSLRMATEQLESYVDNPDFAGVPARISPSGRDAQIPVLTSTRQMLDASCEMIGTAKTLASAPMDAQTWQRLADNSKEVSESIKRLVSAIHAAAPGQAEMDRCIRQLEQLIVDVERSSLDMSGAQSQASSATEKRIHQSILCATQSLAEKVDELRTAAVCKGEALPHCVEAHWETVQPLAASACEAAAIARDSRQQ</sequence>
<gene>
    <name evidence="6" type="ORF">NBR_LOCUS9207</name>
</gene>
<accession>A0A158QYY5</accession>
<keyword evidence="2" id="KW-0963">Cytoplasm</keyword>
<dbReference type="Pfam" id="PF02174">
    <property type="entry name" value="IRS"/>
    <property type="match status" value="1"/>
</dbReference>
<dbReference type="Proteomes" id="UP000271162">
    <property type="component" value="Unassembled WGS sequence"/>
</dbReference>
<name>A0A158QYY5_NIPBR</name>
<dbReference type="InterPro" id="IPR000299">
    <property type="entry name" value="FERM_domain"/>
</dbReference>
<dbReference type="InterPro" id="IPR019749">
    <property type="entry name" value="Band_41_domain"/>
</dbReference>
<dbReference type="InterPro" id="IPR036723">
    <property type="entry name" value="Alpha-catenin/vinculin-like_sf"/>
</dbReference>
<reference evidence="8" key="1">
    <citation type="submission" date="2016-04" db="UniProtKB">
        <authorList>
            <consortium name="WormBaseParasite"/>
        </authorList>
    </citation>
    <scope>IDENTIFICATION</scope>
</reference>
<dbReference type="InterPro" id="IPR002404">
    <property type="entry name" value="IRS_PTB"/>
</dbReference>
<dbReference type="InterPro" id="IPR054060">
    <property type="entry name" value="TLN1-like_RS"/>
</dbReference>
<dbReference type="GO" id="GO:0005925">
    <property type="term" value="C:focal adhesion"/>
    <property type="evidence" value="ECO:0007669"/>
    <property type="project" value="InterPro"/>
</dbReference>
<evidence type="ECO:0000313" key="8">
    <source>
        <dbReference type="WBParaSite" id="NBR_0000920601-mRNA-1"/>
    </source>
</evidence>
<dbReference type="GO" id="GO:0098609">
    <property type="term" value="P:cell-cell adhesion"/>
    <property type="evidence" value="ECO:0007669"/>
    <property type="project" value="TreeGrafter"/>
</dbReference>
<dbReference type="InterPro" id="IPR032425">
    <property type="entry name" value="FERM_f0"/>
</dbReference>
<dbReference type="Gene3D" id="2.30.29.30">
    <property type="entry name" value="Pleckstrin-homology domain (PH domain)/Phosphotyrosine-binding domain (PTB)"/>
    <property type="match status" value="1"/>
</dbReference>
<dbReference type="SUPFAM" id="SSF109880">
    <property type="entry name" value="A middle domain of Talin 1"/>
    <property type="match status" value="1"/>
</dbReference>
<dbReference type="Pfam" id="PF16511">
    <property type="entry name" value="FERM_f0"/>
    <property type="match status" value="1"/>
</dbReference>
<dbReference type="InterPro" id="IPR054082">
    <property type="entry name" value="Talin_IBS2B"/>
</dbReference>
<dbReference type="GO" id="GO:0005886">
    <property type="term" value="C:plasma membrane"/>
    <property type="evidence" value="ECO:0007669"/>
    <property type="project" value="TreeGrafter"/>
</dbReference>
<dbReference type="GO" id="GO:0005200">
    <property type="term" value="F:structural constituent of cytoskeleton"/>
    <property type="evidence" value="ECO:0007669"/>
    <property type="project" value="InterPro"/>
</dbReference>
<protein>
    <submittedName>
        <fullName evidence="8">FERM domain-containing protein</fullName>
    </submittedName>
</protein>
<dbReference type="Gene3D" id="1.20.1420.10">
    <property type="entry name" value="Talin, central domain"/>
    <property type="match status" value="4"/>
</dbReference>
<dbReference type="Pfam" id="PF21896">
    <property type="entry name" value="Talin_IBS2B"/>
    <property type="match status" value="1"/>
</dbReference>
<dbReference type="Gene3D" id="3.10.20.90">
    <property type="entry name" value="Phosphatidylinositol 3-kinase Catalytic Subunit, Chain A, domain 1"/>
    <property type="match status" value="2"/>
</dbReference>
<dbReference type="Pfam" id="PF09141">
    <property type="entry name" value="Talin_middle"/>
    <property type="match status" value="1"/>
</dbReference>
<dbReference type="FunFam" id="2.30.29.30:FF:000028">
    <property type="entry name" value="Talin 2"/>
    <property type="match status" value="1"/>
</dbReference>
<dbReference type="PROSITE" id="PS50057">
    <property type="entry name" value="FERM_3"/>
    <property type="match status" value="1"/>
</dbReference>
<dbReference type="SUPFAM" id="SSF109885">
    <property type="entry name" value="I/LWEQ domain"/>
    <property type="match status" value="4"/>
</dbReference>
<dbReference type="FunFam" id="1.20.80.10:FF:000007">
    <property type="entry name" value="Talin 2"/>
    <property type="match status" value="1"/>
</dbReference>
<evidence type="ECO:0000256" key="3">
    <source>
        <dbReference type="ARBA" id="ARBA00023212"/>
    </source>
</evidence>
<dbReference type="GO" id="GO:0005737">
    <property type="term" value="C:cytoplasm"/>
    <property type="evidence" value="ECO:0007669"/>
    <property type="project" value="TreeGrafter"/>
</dbReference>
<evidence type="ECO:0000313" key="7">
    <source>
        <dbReference type="Proteomes" id="UP000271162"/>
    </source>
</evidence>
<dbReference type="CDD" id="cd14473">
    <property type="entry name" value="FERM_B-lobe"/>
    <property type="match status" value="1"/>
</dbReference>
<dbReference type="SMART" id="SM01244">
    <property type="entry name" value="IRS"/>
    <property type="match status" value="1"/>
</dbReference>
<dbReference type="InterPro" id="IPR049108">
    <property type="entry name" value="Talin_R4"/>
</dbReference>
<dbReference type="InterPro" id="IPR019748">
    <property type="entry name" value="FERM_central"/>
</dbReference>
<evidence type="ECO:0000313" key="6">
    <source>
        <dbReference type="EMBL" id="VDL72796.1"/>
    </source>
</evidence>
<dbReference type="PANTHER" id="PTHR19981:SF1">
    <property type="entry name" value="RHEA, ISOFORM B"/>
    <property type="match status" value="1"/>
</dbReference>
<dbReference type="CDD" id="cd17089">
    <property type="entry name" value="FERM_F0_TLN"/>
    <property type="match status" value="1"/>
</dbReference>
<feature type="region of interest" description="Disordered" evidence="4">
    <location>
        <begin position="140"/>
        <end position="162"/>
    </location>
</feature>
<dbReference type="SMART" id="SM00295">
    <property type="entry name" value="B41"/>
    <property type="match status" value="1"/>
</dbReference>
<organism evidence="8">
    <name type="scientific">Nippostrongylus brasiliensis</name>
    <name type="common">Rat hookworm</name>
    <dbReference type="NCBI Taxonomy" id="27835"/>
    <lineage>
        <taxon>Eukaryota</taxon>
        <taxon>Metazoa</taxon>
        <taxon>Ecdysozoa</taxon>
        <taxon>Nematoda</taxon>
        <taxon>Chromadorea</taxon>
        <taxon>Rhabditida</taxon>
        <taxon>Rhabditina</taxon>
        <taxon>Rhabditomorpha</taxon>
        <taxon>Strongyloidea</taxon>
        <taxon>Heligmosomidae</taxon>
        <taxon>Nippostrongylus</taxon>
    </lineage>
</organism>
<dbReference type="InterPro" id="IPR011993">
    <property type="entry name" value="PH-like_dom_sf"/>
</dbReference>
<dbReference type="InterPro" id="IPR014352">
    <property type="entry name" value="FERM/acyl-CoA-bd_prot_sf"/>
</dbReference>
<evidence type="ECO:0000256" key="2">
    <source>
        <dbReference type="ARBA" id="ARBA00022490"/>
    </source>
</evidence>
<dbReference type="EMBL" id="UYSL01020107">
    <property type="protein sequence ID" value="VDL72796.1"/>
    <property type="molecule type" value="Genomic_DNA"/>
</dbReference>
<evidence type="ECO:0000256" key="4">
    <source>
        <dbReference type="SAM" id="MobiDB-lite"/>
    </source>
</evidence>
<dbReference type="GO" id="GO:0030036">
    <property type="term" value="P:actin cytoskeleton organization"/>
    <property type="evidence" value="ECO:0007669"/>
    <property type="project" value="TreeGrafter"/>
</dbReference>
<dbReference type="STRING" id="27835.A0A158QYY5"/>
<dbReference type="CDD" id="cd10569">
    <property type="entry name" value="FERM_C_Talin"/>
    <property type="match status" value="1"/>
</dbReference>
<keyword evidence="7" id="KW-1185">Reference proteome</keyword>
<dbReference type="SUPFAM" id="SSF47220">
    <property type="entry name" value="alpha-catenin/vinculin-like"/>
    <property type="match status" value="1"/>
</dbReference>
<feature type="compositionally biased region" description="Basic and acidic residues" evidence="4">
    <location>
        <begin position="144"/>
        <end position="158"/>
    </location>
</feature>
<dbReference type="InterPro" id="IPR035964">
    <property type="entry name" value="I/LWEQ_dom_sf"/>
</dbReference>
<dbReference type="PROSITE" id="PS00661">
    <property type="entry name" value="FERM_2"/>
    <property type="match status" value="1"/>
</dbReference>
<dbReference type="InterPro" id="IPR019747">
    <property type="entry name" value="FERM_CS"/>
</dbReference>
<dbReference type="SUPFAM" id="SSF47031">
    <property type="entry name" value="Second domain of FERM"/>
    <property type="match status" value="1"/>
</dbReference>